<keyword evidence="4" id="KW-1185">Reference proteome</keyword>
<gene>
    <name evidence="3" type="ORF">AK812_SmicGene16384</name>
</gene>
<organism evidence="3 4">
    <name type="scientific">Symbiodinium microadriaticum</name>
    <name type="common">Dinoflagellate</name>
    <name type="synonym">Zooxanthella microadriatica</name>
    <dbReference type="NCBI Taxonomy" id="2951"/>
    <lineage>
        <taxon>Eukaryota</taxon>
        <taxon>Sar</taxon>
        <taxon>Alveolata</taxon>
        <taxon>Dinophyceae</taxon>
        <taxon>Suessiales</taxon>
        <taxon>Symbiodiniaceae</taxon>
        <taxon>Symbiodinium</taxon>
    </lineage>
</organism>
<dbReference type="EMBL" id="LSRX01000311">
    <property type="protein sequence ID" value="OLQ00910.1"/>
    <property type="molecule type" value="Genomic_DNA"/>
</dbReference>
<evidence type="ECO:0000313" key="4">
    <source>
        <dbReference type="Proteomes" id="UP000186817"/>
    </source>
</evidence>
<name>A0A1Q9E0G3_SYMMI</name>
<sequence length="464" mass="51690">MTDYNRFLQESLWHLPFLLIEAMVDCGCCNDVAVSPNLQLFYGVVCILYVLSSLAEFLAAGMDGPDTMLAYMIPAALFVMMLLWILMLASRCCAPCCCREAVPDVPPTCPLGPCRTSNPKCLDYPFMIGMGGEVVTEGTRRVVLPACLYTNFIRGEWDFGALQLCRLLWVTLLILGTFTSLKKYQLMRKMALHRMDPYSPKDPCSPCSVVLGDPCSPCSIVVGSPVAVKDVFAISETETHSTELTYRMPFEVFLRVGRDHTEADIAADERLQQEERALGSFTQRAEEQTRSGSFMAEPLTAERRLDDYDKYVGRDVSMQAATWLGVAKASNTTGTTQPVRREVNDEGEQVPEPKTPPQTPPVISIGDEELVHNQFRMSVTAALSMESAILIYQCTSGYFTTGERRCNAIQISDIEHCEDEMPSPATTILDSEAGEELRRSIDQSGIRVGYVLENFKLMMKLLIF</sequence>
<evidence type="ECO:0000313" key="3">
    <source>
        <dbReference type="EMBL" id="OLQ00910.1"/>
    </source>
</evidence>
<dbReference type="AlphaFoldDB" id="A0A1Q9E0G3"/>
<feature type="region of interest" description="Disordered" evidence="1">
    <location>
        <begin position="332"/>
        <end position="362"/>
    </location>
</feature>
<evidence type="ECO:0000256" key="2">
    <source>
        <dbReference type="SAM" id="Phobius"/>
    </source>
</evidence>
<dbReference type="Proteomes" id="UP000186817">
    <property type="component" value="Unassembled WGS sequence"/>
</dbReference>
<comment type="caution">
    <text evidence="3">The sequence shown here is derived from an EMBL/GenBank/DDBJ whole genome shotgun (WGS) entry which is preliminary data.</text>
</comment>
<keyword evidence="2" id="KW-0472">Membrane</keyword>
<evidence type="ECO:0000256" key="1">
    <source>
        <dbReference type="SAM" id="MobiDB-lite"/>
    </source>
</evidence>
<accession>A0A1Q9E0G3</accession>
<dbReference type="OrthoDB" id="406168at2759"/>
<feature type="transmembrane region" description="Helical" evidence="2">
    <location>
        <begin position="68"/>
        <end position="89"/>
    </location>
</feature>
<proteinExistence type="predicted"/>
<keyword evidence="2" id="KW-0812">Transmembrane</keyword>
<protein>
    <submittedName>
        <fullName evidence="3">Uncharacterized protein</fullName>
    </submittedName>
</protein>
<feature type="transmembrane region" description="Helical" evidence="2">
    <location>
        <begin position="40"/>
        <end position="61"/>
    </location>
</feature>
<reference evidence="3 4" key="1">
    <citation type="submission" date="2016-02" db="EMBL/GenBank/DDBJ databases">
        <title>Genome analysis of coral dinoflagellate symbionts highlights evolutionary adaptations to a symbiotic lifestyle.</title>
        <authorList>
            <person name="Aranda M."/>
            <person name="Li Y."/>
            <person name="Liew Y.J."/>
            <person name="Baumgarten S."/>
            <person name="Simakov O."/>
            <person name="Wilson M."/>
            <person name="Piel J."/>
            <person name="Ashoor H."/>
            <person name="Bougouffa S."/>
            <person name="Bajic V.B."/>
            <person name="Ryu T."/>
            <person name="Ravasi T."/>
            <person name="Bayer T."/>
            <person name="Micklem G."/>
            <person name="Kim H."/>
            <person name="Bhak J."/>
            <person name="Lajeunesse T.C."/>
            <person name="Voolstra C.R."/>
        </authorList>
    </citation>
    <scope>NUCLEOTIDE SEQUENCE [LARGE SCALE GENOMIC DNA]</scope>
    <source>
        <strain evidence="3 4">CCMP2467</strain>
    </source>
</reference>
<keyword evidence="2" id="KW-1133">Transmembrane helix</keyword>